<feature type="domain" description="General secretion pathway GspH" evidence="12">
    <location>
        <begin position="44"/>
        <end position="150"/>
    </location>
</feature>
<evidence type="ECO:0000256" key="5">
    <source>
        <dbReference type="ARBA" id="ARBA00022519"/>
    </source>
</evidence>
<accession>A0A2S5Z614</accession>
<evidence type="ECO:0000259" key="12">
    <source>
        <dbReference type="Pfam" id="PF12019"/>
    </source>
</evidence>
<dbReference type="InterPro" id="IPR045584">
    <property type="entry name" value="Pilin-like"/>
</dbReference>
<reference evidence="13 14" key="1">
    <citation type="submission" date="2018-01" db="EMBL/GenBank/DDBJ databases">
        <title>Complete genome sequences of the type strains of Marinobacter flavimaris and Marinobacter maroccanus.</title>
        <authorList>
            <person name="Palau M."/>
            <person name="Boujida N."/>
            <person name="Manresa A."/>
            <person name="Minana-Galbis D."/>
        </authorList>
    </citation>
    <scope>NUCLEOTIDE SEQUENCE [LARGE SCALE GENOMIC DNA]</scope>
    <source>
        <strain evidence="13 14">N4</strain>
    </source>
</reference>
<keyword evidence="7 11" id="KW-1133">Transmembrane helix</keyword>
<keyword evidence="4" id="KW-0488">Methylation</keyword>
<dbReference type="RefSeq" id="WP_082905125.1">
    <property type="nucleotide sequence ID" value="NZ_PSSX01000022.1"/>
</dbReference>
<evidence type="ECO:0000256" key="6">
    <source>
        <dbReference type="ARBA" id="ARBA00022692"/>
    </source>
</evidence>
<comment type="subcellular location">
    <subcellularLocation>
        <location evidence="1">Cell inner membrane</location>
        <topology evidence="1">Single-pass membrane protein</topology>
    </subcellularLocation>
</comment>
<dbReference type="SUPFAM" id="SSF54523">
    <property type="entry name" value="Pili subunits"/>
    <property type="match status" value="1"/>
</dbReference>
<dbReference type="NCBIfam" id="TIGR02532">
    <property type="entry name" value="IV_pilin_GFxxxE"/>
    <property type="match status" value="1"/>
</dbReference>
<keyword evidence="3" id="KW-1003">Cell membrane</keyword>
<evidence type="ECO:0000256" key="7">
    <source>
        <dbReference type="ARBA" id="ARBA00022989"/>
    </source>
</evidence>
<dbReference type="GO" id="GO:0015627">
    <property type="term" value="C:type II protein secretion system complex"/>
    <property type="evidence" value="ECO:0007669"/>
    <property type="project" value="InterPro"/>
</dbReference>
<comment type="similarity">
    <text evidence="9">Belongs to the GSP H family.</text>
</comment>
<name>A0A2S5Z614_9GAMM</name>
<feature type="transmembrane region" description="Helical" evidence="11">
    <location>
        <begin position="7"/>
        <end position="31"/>
    </location>
</feature>
<dbReference type="InterPro" id="IPR022346">
    <property type="entry name" value="T2SS_GspH"/>
</dbReference>
<dbReference type="PROSITE" id="PS00409">
    <property type="entry name" value="PROKAR_NTER_METHYL"/>
    <property type="match status" value="1"/>
</dbReference>
<keyword evidence="14" id="KW-1185">Reference proteome</keyword>
<evidence type="ECO:0000256" key="10">
    <source>
        <dbReference type="ARBA" id="ARBA00030775"/>
    </source>
</evidence>
<evidence type="ECO:0000313" key="14">
    <source>
        <dbReference type="Proteomes" id="UP000239917"/>
    </source>
</evidence>
<evidence type="ECO:0000256" key="2">
    <source>
        <dbReference type="ARBA" id="ARBA00021549"/>
    </source>
</evidence>
<evidence type="ECO:0000256" key="11">
    <source>
        <dbReference type="SAM" id="Phobius"/>
    </source>
</evidence>
<dbReference type="GO" id="GO:0005886">
    <property type="term" value="C:plasma membrane"/>
    <property type="evidence" value="ECO:0007669"/>
    <property type="project" value="UniProtKB-SubCell"/>
</dbReference>
<evidence type="ECO:0000256" key="4">
    <source>
        <dbReference type="ARBA" id="ARBA00022481"/>
    </source>
</evidence>
<evidence type="ECO:0000256" key="8">
    <source>
        <dbReference type="ARBA" id="ARBA00023136"/>
    </source>
</evidence>
<protein>
    <recommendedName>
        <fullName evidence="2">Type II secretion system protein H</fullName>
    </recommendedName>
    <alternativeName>
        <fullName evidence="10">General secretion pathway protein H</fullName>
    </alternativeName>
</protein>
<keyword evidence="5" id="KW-0997">Cell inner membrane</keyword>
<dbReference type="EMBL" id="PSSX01000022">
    <property type="protein sequence ID" value="PPI82806.1"/>
    <property type="molecule type" value="Genomic_DNA"/>
</dbReference>
<evidence type="ECO:0000313" key="13">
    <source>
        <dbReference type="EMBL" id="PPI82806.1"/>
    </source>
</evidence>
<organism evidence="13 14">
    <name type="scientific">Marinobacter maroccanus</name>
    <dbReference type="NCBI Taxonomy" id="2055143"/>
    <lineage>
        <taxon>Bacteria</taxon>
        <taxon>Pseudomonadati</taxon>
        <taxon>Pseudomonadota</taxon>
        <taxon>Gammaproteobacteria</taxon>
        <taxon>Pseudomonadales</taxon>
        <taxon>Marinobacteraceae</taxon>
        <taxon>Marinobacter</taxon>
    </lineage>
</organism>
<evidence type="ECO:0000256" key="9">
    <source>
        <dbReference type="ARBA" id="ARBA00025772"/>
    </source>
</evidence>
<comment type="caution">
    <text evidence="13">The sequence shown here is derived from an EMBL/GenBank/DDBJ whole genome shotgun (WGS) entry which is preliminary data.</text>
</comment>
<gene>
    <name evidence="13" type="ORF">KEHDKFFH_17725</name>
</gene>
<dbReference type="Pfam" id="PF12019">
    <property type="entry name" value="GspH"/>
    <property type="match status" value="1"/>
</dbReference>
<evidence type="ECO:0000256" key="3">
    <source>
        <dbReference type="ARBA" id="ARBA00022475"/>
    </source>
</evidence>
<dbReference type="Gene3D" id="3.55.40.10">
    <property type="entry name" value="minor pseudopilin epsh domain"/>
    <property type="match status" value="1"/>
</dbReference>
<proteinExistence type="inferred from homology"/>
<keyword evidence="8 11" id="KW-0472">Membrane</keyword>
<dbReference type="InterPro" id="IPR012902">
    <property type="entry name" value="N_methyl_site"/>
</dbReference>
<evidence type="ECO:0000256" key="1">
    <source>
        <dbReference type="ARBA" id="ARBA00004377"/>
    </source>
</evidence>
<dbReference type="GO" id="GO:0015628">
    <property type="term" value="P:protein secretion by the type II secretion system"/>
    <property type="evidence" value="ECO:0007669"/>
    <property type="project" value="InterPro"/>
</dbReference>
<dbReference type="Proteomes" id="UP000239917">
    <property type="component" value="Unassembled WGS sequence"/>
</dbReference>
<sequence>MLKKDEGFTLIELLITMVILVIIATVAIPGFGRLIESNRLMTGTNLLASSIKLARAEAIKRGTNVTFSTDGGLETGWCVHAGDAGGDCANDQIRRFEAPDDLTFTETTGDLVFDRRGFLVPQNAQTFTVAPNGCASGDITFRTLRISPVGRTEIEDGVCP</sequence>
<keyword evidence="6 11" id="KW-0812">Transmembrane</keyword>
<dbReference type="Pfam" id="PF07963">
    <property type="entry name" value="N_methyl"/>
    <property type="match status" value="1"/>
</dbReference>
<dbReference type="OrthoDB" id="5705058at2"/>
<dbReference type="AlphaFoldDB" id="A0A2S5Z614"/>